<dbReference type="SMART" id="SM00304">
    <property type="entry name" value="HAMP"/>
    <property type="match status" value="1"/>
</dbReference>
<gene>
    <name evidence="10" type="ORF">A4W93_14210</name>
</gene>
<dbReference type="GO" id="GO:0005886">
    <property type="term" value="C:plasma membrane"/>
    <property type="evidence" value="ECO:0007669"/>
    <property type="project" value="UniProtKB-SubCell"/>
</dbReference>
<dbReference type="PROSITE" id="PS50109">
    <property type="entry name" value="HIS_KIN"/>
    <property type="match status" value="1"/>
</dbReference>
<evidence type="ECO:0000256" key="6">
    <source>
        <dbReference type="ARBA" id="ARBA00022679"/>
    </source>
</evidence>
<comment type="catalytic activity">
    <reaction evidence="1">
        <text>ATP + protein L-histidine = ADP + protein N-phospho-L-histidine.</text>
        <dbReference type="EC" id="2.7.13.3"/>
    </reaction>
</comment>
<dbReference type="GO" id="GO:0000155">
    <property type="term" value="F:phosphorelay sensor kinase activity"/>
    <property type="evidence" value="ECO:0007669"/>
    <property type="project" value="InterPro"/>
</dbReference>
<dbReference type="Pfam" id="PF02518">
    <property type="entry name" value="HATPase_c"/>
    <property type="match status" value="1"/>
</dbReference>
<dbReference type="InterPro" id="IPR005467">
    <property type="entry name" value="His_kinase_dom"/>
</dbReference>
<dbReference type="Pfam" id="PF00672">
    <property type="entry name" value="HAMP"/>
    <property type="match status" value="1"/>
</dbReference>
<evidence type="ECO:0000256" key="5">
    <source>
        <dbReference type="ARBA" id="ARBA00022553"/>
    </source>
</evidence>
<evidence type="ECO:0000256" key="2">
    <source>
        <dbReference type="ARBA" id="ARBA00004651"/>
    </source>
</evidence>
<name>A0A1W6L9U2_9BURK</name>
<evidence type="ECO:0000313" key="11">
    <source>
        <dbReference type="Proteomes" id="UP000193427"/>
    </source>
</evidence>
<comment type="subcellular location">
    <subcellularLocation>
        <location evidence="2">Cell membrane</location>
        <topology evidence="2">Multi-pass membrane protein</topology>
    </subcellularLocation>
</comment>
<dbReference type="Gene3D" id="3.30.565.10">
    <property type="entry name" value="Histidine kinase-like ATPase, C-terminal domain"/>
    <property type="match status" value="1"/>
</dbReference>
<evidence type="ECO:0000256" key="9">
    <source>
        <dbReference type="ARBA" id="ARBA00022840"/>
    </source>
</evidence>
<dbReference type="InterPro" id="IPR003661">
    <property type="entry name" value="HisK_dim/P_dom"/>
</dbReference>
<dbReference type="CDD" id="cd00075">
    <property type="entry name" value="HATPase"/>
    <property type="match status" value="1"/>
</dbReference>
<evidence type="ECO:0000256" key="4">
    <source>
        <dbReference type="ARBA" id="ARBA00022475"/>
    </source>
</evidence>
<dbReference type="EMBL" id="CP015118">
    <property type="protein sequence ID" value="ARN20957.1"/>
    <property type="molecule type" value="Genomic_DNA"/>
</dbReference>
<dbReference type="AlphaFoldDB" id="A0A1W6L9U2"/>
<accession>A0A1W6L9U2</accession>
<keyword evidence="11" id="KW-1185">Reference proteome</keyword>
<reference evidence="10 11" key="1">
    <citation type="submission" date="2016-04" db="EMBL/GenBank/DDBJ databases">
        <title>Complete genome sequence of natural rubber-degrading, novel Gram-negative bacterium, Rhizobacter gummiphilus strain NS21.</title>
        <authorList>
            <person name="Tabata M."/>
            <person name="Kasai D."/>
            <person name="Fukuda M."/>
        </authorList>
    </citation>
    <scope>NUCLEOTIDE SEQUENCE [LARGE SCALE GENOMIC DNA]</scope>
    <source>
        <strain evidence="10 11">NS21</strain>
    </source>
</reference>
<dbReference type="Pfam" id="PF00512">
    <property type="entry name" value="HisKA"/>
    <property type="match status" value="1"/>
</dbReference>
<keyword evidence="5" id="KW-0597">Phosphoprotein</keyword>
<dbReference type="CDD" id="cd00082">
    <property type="entry name" value="HisKA"/>
    <property type="match status" value="1"/>
</dbReference>
<evidence type="ECO:0000256" key="8">
    <source>
        <dbReference type="ARBA" id="ARBA00022777"/>
    </source>
</evidence>
<keyword evidence="6" id="KW-0808">Transferase</keyword>
<keyword evidence="7" id="KW-0547">Nucleotide-binding</keyword>
<dbReference type="PROSITE" id="PS50885">
    <property type="entry name" value="HAMP"/>
    <property type="match status" value="1"/>
</dbReference>
<dbReference type="SUPFAM" id="SSF55874">
    <property type="entry name" value="ATPase domain of HSP90 chaperone/DNA topoisomerase II/histidine kinase"/>
    <property type="match status" value="1"/>
</dbReference>
<evidence type="ECO:0000256" key="7">
    <source>
        <dbReference type="ARBA" id="ARBA00022741"/>
    </source>
</evidence>
<dbReference type="CDD" id="cd06225">
    <property type="entry name" value="HAMP"/>
    <property type="match status" value="1"/>
</dbReference>
<keyword evidence="4" id="KW-0472">Membrane</keyword>
<dbReference type="InterPro" id="IPR004358">
    <property type="entry name" value="Sig_transdc_His_kin-like_C"/>
</dbReference>
<dbReference type="PRINTS" id="PR00344">
    <property type="entry name" value="BCTRLSENSOR"/>
</dbReference>
<proteinExistence type="predicted"/>
<dbReference type="InterPro" id="IPR003660">
    <property type="entry name" value="HAMP_dom"/>
</dbReference>
<evidence type="ECO:0000256" key="1">
    <source>
        <dbReference type="ARBA" id="ARBA00000085"/>
    </source>
</evidence>
<dbReference type="SMART" id="SM00387">
    <property type="entry name" value="HATPase_c"/>
    <property type="match status" value="1"/>
</dbReference>
<dbReference type="GO" id="GO:0005524">
    <property type="term" value="F:ATP binding"/>
    <property type="evidence" value="ECO:0007669"/>
    <property type="project" value="UniProtKB-KW"/>
</dbReference>
<dbReference type="EC" id="2.7.13.3" evidence="3"/>
<dbReference type="SMART" id="SM00388">
    <property type="entry name" value="HisKA"/>
    <property type="match status" value="1"/>
</dbReference>
<dbReference type="PANTHER" id="PTHR44936">
    <property type="entry name" value="SENSOR PROTEIN CREC"/>
    <property type="match status" value="1"/>
</dbReference>
<dbReference type="InterPro" id="IPR036097">
    <property type="entry name" value="HisK_dim/P_sf"/>
</dbReference>
<dbReference type="OrthoDB" id="9804645at2"/>
<dbReference type="Proteomes" id="UP000193427">
    <property type="component" value="Chromosome"/>
</dbReference>
<organism evidence="10 11">
    <name type="scientific">Piscinibacter gummiphilus</name>
    <dbReference type="NCBI Taxonomy" id="946333"/>
    <lineage>
        <taxon>Bacteria</taxon>
        <taxon>Pseudomonadati</taxon>
        <taxon>Pseudomonadota</taxon>
        <taxon>Betaproteobacteria</taxon>
        <taxon>Burkholderiales</taxon>
        <taxon>Sphaerotilaceae</taxon>
        <taxon>Piscinibacter</taxon>
    </lineage>
</organism>
<keyword evidence="4" id="KW-1003">Cell membrane</keyword>
<keyword evidence="8" id="KW-0418">Kinase</keyword>
<evidence type="ECO:0000313" key="10">
    <source>
        <dbReference type="EMBL" id="ARN20957.1"/>
    </source>
</evidence>
<dbReference type="InterPro" id="IPR050980">
    <property type="entry name" value="2C_sensor_his_kinase"/>
</dbReference>
<dbReference type="RefSeq" id="WP_085751234.1">
    <property type="nucleotide sequence ID" value="NZ_BSPR01000007.1"/>
</dbReference>
<sequence>MTRWWHDTLFKRLFLLMWVALVASHVVAFQVVAVQSRGDGWPGGPPRRLSIADGPPLPSLPPTPGLLGHRPFPPRGEGPEDRPRPMQSGTPTLRLLLDYGIRFLVIGLASWWGARWLSAPMRRLVTASQSLASSVGGHERLPVLEEDAGTVEVREAAHVFNDMARQLDSQFRNRGLLVAAISHDLRTPLTRMRIRLESLQHEPAAARCVTDVREMNELIDSVLEIFRSDALAEPPRATDALALAQALTDDLVEQGHRVTCHGGPATVVVQPTALRRVLSNLLSNALRYAGEAAVDVRTTPDAVSIVVEDTGPGIPQNLMDAVFQPFFSLDARPKASGGGTGLGLFIARDLVQRHGGTLTLENRPEGGLRATVKLPRPR</sequence>
<dbReference type="Gene3D" id="1.10.287.130">
    <property type="match status" value="1"/>
</dbReference>
<dbReference type="KEGG" id="rgu:A4W93_14210"/>
<dbReference type="SUPFAM" id="SSF47384">
    <property type="entry name" value="Homodimeric domain of signal transducing histidine kinase"/>
    <property type="match status" value="1"/>
</dbReference>
<evidence type="ECO:0000256" key="3">
    <source>
        <dbReference type="ARBA" id="ARBA00012438"/>
    </source>
</evidence>
<dbReference type="STRING" id="946333.A4W93_14210"/>
<dbReference type="InterPro" id="IPR036890">
    <property type="entry name" value="HATPase_C_sf"/>
</dbReference>
<dbReference type="PANTHER" id="PTHR44936:SF10">
    <property type="entry name" value="SENSOR PROTEIN RSTB"/>
    <property type="match status" value="1"/>
</dbReference>
<protein>
    <recommendedName>
        <fullName evidence="3">histidine kinase</fullName>
        <ecNumber evidence="3">2.7.13.3</ecNumber>
    </recommendedName>
</protein>
<keyword evidence="9" id="KW-0067">ATP-binding</keyword>
<dbReference type="InterPro" id="IPR003594">
    <property type="entry name" value="HATPase_dom"/>
</dbReference>